<comment type="caution">
    <text evidence="1">The sequence shown here is derived from an EMBL/GenBank/DDBJ whole genome shotgun (WGS) entry which is preliminary data.</text>
</comment>
<sequence>MNHRRGSIPFRVRNEFFLLRVRAACPRQASAHVVRLRHPLSQGWRRVKQRHHPVTGDALRSILTNTEKPVRPQFVVLMGTHGGEASPPATVSGSRFVLQPADHPPGLRRLLAPRWVPELLDAAEAPLTWCVPSGSSGARVRGSVARCELRLNLEDVNPHDALKRPNHSDLLARFLRC</sequence>
<dbReference type="EMBL" id="CADEAL010000060">
    <property type="protein sequence ID" value="CAB1413589.1"/>
    <property type="molecule type" value="Genomic_DNA"/>
</dbReference>
<accession>A0A9N7TKD9</accession>
<proteinExistence type="predicted"/>
<reference evidence="1" key="1">
    <citation type="submission" date="2020-03" db="EMBL/GenBank/DDBJ databases">
        <authorList>
            <person name="Weist P."/>
        </authorList>
    </citation>
    <scope>NUCLEOTIDE SEQUENCE</scope>
</reference>
<evidence type="ECO:0000313" key="1">
    <source>
        <dbReference type="EMBL" id="CAB1413589.1"/>
    </source>
</evidence>
<dbReference type="AlphaFoldDB" id="A0A9N7TKD9"/>
<organism evidence="1 2">
    <name type="scientific">Pleuronectes platessa</name>
    <name type="common">European plaice</name>
    <dbReference type="NCBI Taxonomy" id="8262"/>
    <lineage>
        <taxon>Eukaryota</taxon>
        <taxon>Metazoa</taxon>
        <taxon>Chordata</taxon>
        <taxon>Craniata</taxon>
        <taxon>Vertebrata</taxon>
        <taxon>Euteleostomi</taxon>
        <taxon>Actinopterygii</taxon>
        <taxon>Neopterygii</taxon>
        <taxon>Teleostei</taxon>
        <taxon>Neoteleostei</taxon>
        <taxon>Acanthomorphata</taxon>
        <taxon>Carangaria</taxon>
        <taxon>Pleuronectiformes</taxon>
        <taxon>Pleuronectoidei</taxon>
        <taxon>Pleuronectidae</taxon>
        <taxon>Pleuronectes</taxon>
    </lineage>
</organism>
<dbReference type="Proteomes" id="UP001153269">
    <property type="component" value="Unassembled WGS sequence"/>
</dbReference>
<protein>
    <submittedName>
        <fullName evidence="1">Uncharacterized protein</fullName>
    </submittedName>
</protein>
<evidence type="ECO:0000313" key="2">
    <source>
        <dbReference type="Proteomes" id="UP001153269"/>
    </source>
</evidence>
<keyword evidence="2" id="KW-1185">Reference proteome</keyword>
<gene>
    <name evidence="1" type="ORF">PLEPLA_LOCUS1289</name>
</gene>
<name>A0A9N7TKD9_PLEPL</name>